<feature type="compositionally biased region" description="Basic and acidic residues" evidence="6">
    <location>
        <begin position="228"/>
        <end position="246"/>
    </location>
</feature>
<dbReference type="STRING" id="7719.ENSCINP00000023802"/>
<dbReference type="AlphaFoldDB" id="F6U277"/>
<evidence type="ECO:0000256" key="6">
    <source>
        <dbReference type="SAM" id="MobiDB-lite"/>
    </source>
</evidence>
<comment type="subcellular location">
    <subcellularLocation>
        <location evidence="1">Cytoplasm</location>
    </subcellularLocation>
</comment>
<feature type="region of interest" description="Disordered" evidence="6">
    <location>
        <begin position="132"/>
        <end position="152"/>
    </location>
</feature>
<name>F6U277_CIOIN</name>
<reference evidence="9" key="1">
    <citation type="journal article" date="2002" name="Science">
        <title>The draft genome of Ciona intestinalis: insights into chordate and vertebrate origins.</title>
        <authorList>
            <person name="Dehal P."/>
            <person name="Satou Y."/>
            <person name="Campbell R.K."/>
            <person name="Chapman J."/>
            <person name="Degnan B."/>
            <person name="De Tomaso A."/>
            <person name="Davidson B."/>
            <person name="Di Gregorio A."/>
            <person name="Gelpke M."/>
            <person name="Goodstein D.M."/>
            <person name="Harafuji N."/>
            <person name="Hastings K.E."/>
            <person name="Ho I."/>
            <person name="Hotta K."/>
            <person name="Huang W."/>
            <person name="Kawashima T."/>
            <person name="Lemaire P."/>
            <person name="Martinez D."/>
            <person name="Meinertzhagen I.A."/>
            <person name="Necula S."/>
            <person name="Nonaka M."/>
            <person name="Putnam N."/>
            <person name="Rash S."/>
            <person name="Saiga H."/>
            <person name="Satake M."/>
            <person name="Terry A."/>
            <person name="Yamada L."/>
            <person name="Wang H.G."/>
            <person name="Awazu S."/>
            <person name="Azumi K."/>
            <person name="Boore J."/>
            <person name="Branno M."/>
            <person name="Chin-Bow S."/>
            <person name="DeSantis R."/>
            <person name="Doyle S."/>
            <person name="Francino P."/>
            <person name="Keys D.N."/>
            <person name="Haga S."/>
            <person name="Hayashi H."/>
            <person name="Hino K."/>
            <person name="Imai K.S."/>
            <person name="Inaba K."/>
            <person name="Kano S."/>
            <person name="Kobayashi K."/>
            <person name="Kobayashi M."/>
            <person name="Lee B.I."/>
            <person name="Makabe K.W."/>
            <person name="Manohar C."/>
            <person name="Matassi G."/>
            <person name="Medina M."/>
            <person name="Mochizuki Y."/>
            <person name="Mount S."/>
            <person name="Morishita T."/>
            <person name="Miura S."/>
            <person name="Nakayama A."/>
            <person name="Nishizaka S."/>
            <person name="Nomoto H."/>
            <person name="Ohta F."/>
            <person name="Oishi K."/>
            <person name="Rigoutsos I."/>
            <person name="Sano M."/>
            <person name="Sasaki A."/>
            <person name="Sasakura Y."/>
            <person name="Shoguchi E."/>
            <person name="Shin-i T."/>
            <person name="Spagnuolo A."/>
            <person name="Stainier D."/>
            <person name="Suzuki M.M."/>
            <person name="Tassy O."/>
            <person name="Takatori N."/>
            <person name="Tokuoka M."/>
            <person name="Yagi K."/>
            <person name="Yoshizaki F."/>
            <person name="Wada S."/>
            <person name="Zhang C."/>
            <person name="Hyatt P.D."/>
            <person name="Larimer F."/>
            <person name="Detter C."/>
            <person name="Doggett N."/>
            <person name="Glavina T."/>
            <person name="Hawkins T."/>
            <person name="Richardson P."/>
            <person name="Lucas S."/>
            <person name="Kohara Y."/>
            <person name="Levine M."/>
            <person name="Satoh N."/>
            <person name="Rokhsar D.S."/>
        </authorList>
    </citation>
    <scope>NUCLEOTIDE SEQUENCE [LARGE SCALE GENOMIC DNA]</scope>
</reference>
<dbReference type="PANTHER" id="PTHR14338">
    <property type="entry name" value="ACTIN FILAMENT-ASSOCIATED PROTEIN 1 FAMILY MEMBER"/>
    <property type="match status" value="1"/>
</dbReference>
<feature type="domain" description="PH" evidence="7">
    <location>
        <begin position="1"/>
        <end position="93"/>
    </location>
</feature>
<proteinExistence type="predicted"/>
<dbReference type="Gene3D" id="2.30.29.30">
    <property type="entry name" value="Pleckstrin-homology domain (PH domain)/Phosphotyrosine-binding domain (PTB)"/>
    <property type="match status" value="1"/>
</dbReference>
<dbReference type="PANTHER" id="PTHR14338:SF7">
    <property type="entry name" value="PH DOMAIN-CONTAINING PROTEIN"/>
    <property type="match status" value="1"/>
</dbReference>
<dbReference type="GO" id="GO:0005737">
    <property type="term" value="C:cytoplasm"/>
    <property type="evidence" value="ECO:0007669"/>
    <property type="project" value="UniProtKB-SubCell"/>
</dbReference>
<keyword evidence="2" id="KW-0963">Cytoplasm</keyword>
<dbReference type="InterPro" id="IPR001849">
    <property type="entry name" value="PH_domain"/>
</dbReference>
<dbReference type="Ensembl" id="ENSCINT00000024048.2">
    <property type="protein sequence ID" value="ENSCINP00000023802.2"/>
    <property type="gene ID" value="ENSCING00000000590.3"/>
</dbReference>
<organism evidence="8 9">
    <name type="scientific">Ciona intestinalis</name>
    <name type="common">Transparent sea squirt</name>
    <name type="synonym">Ascidia intestinalis</name>
    <dbReference type="NCBI Taxonomy" id="7719"/>
    <lineage>
        <taxon>Eukaryota</taxon>
        <taxon>Metazoa</taxon>
        <taxon>Chordata</taxon>
        <taxon>Tunicata</taxon>
        <taxon>Ascidiacea</taxon>
        <taxon>Phlebobranchia</taxon>
        <taxon>Cionidae</taxon>
        <taxon>Ciona</taxon>
    </lineage>
</organism>
<dbReference type="InParanoid" id="F6U277"/>
<keyword evidence="9" id="KW-1185">Reference proteome</keyword>
<evidence type="ECO:0000256" key="1">
    <source>
        <dbReference type="ARBA" id="ARBA00004496"/>
    </source>
</evidence>
<dbReference type="InterPro" id="IPR011993">
    <property type="entry name" value="PH-like_dom_sf"/>
</dbReference>
<evidence type="ECO:0000256" key="4">
    <source>
        <dbReference type="ARBA" id="ARBA00023054"/>
    </source>
</evidence>
<evidence type="ECO:0000256" key="3">
    <source>
        <dbReference type="ARBA" id="ARBA00022737"/>
    </source>
</evidence>
<dbReference type="Pfam" id="PF00169">
    <property type="entry name" value="PH"/>
    <property type="match status" value="1"/>
</dbReference>
<evidence type="ECO:0000256" key="2">
    <source>
        <dbReference type="ARBA" id="ARBA00022490"/>
    </source>
</evidence>
<protein>
    <recommendedName>
        <fullName evidence="7">PH domain-containing protein</fullName>
    </recommendedName>
</protein>
<keyword evidence="4 5" id="KW-0175">Coiled coil</keyword>
<keyword evidence="3" id="KW-0677">Repeat</keyword>
<dbReference type="HOGENOM" id="CLU_711631_0_0_1"/>
<reference evidence="8" key="2">
    <citation type="submission" date="2025-08" db="UniProtKB">
        <authorList>
            <consortium name="Ensembl"/>
        </authorList>
    </citation>
    <scope>IDENTIFICATION</scope>
</reference>
<evidence type="ECO:0000259" key="7">
    <source>
        <dbReference type="PROSITE" id="PS50003"/>
    </source>
</evidence>
<dbReference type="OMA" id="HVPEQEN"/>
<dbReference type="Proteomes" id="UP000008144">
    <property type="component" value="Unassembled WGS sequence"/>
</dbReference>
<evidence type="ECO:0000313" key="8">
    <source>
        <dbReference type="Ensembl" id="ENSCINP00000023802.2"/>
    </source>
</evidence>
<dbReference type="PROSITE" id="PS50003">
    <property type="entry name" value="PH_DOMAIN"/>
    <property type="match status" value="1"/>
</dbReference>
<feature type="coiled-coil region" evidence="5">
    <location>
        <begin position="293"/>
        <end position="354"/>
    </location>
</feature>
<feature type="compositionally biased region" description="Low complexity" evidence="6">
    <location>
        <begin position="201"/>
        <end position="217"/>
    </location>
</feature>
<dbReference type="CDD" id="cd13307">
    <property type="entry name" value="PH2_AFAP"/>
    <property type="match status" value="1"/>
</dbReference>
<accession>F6U277</accession>
<dbReference type="InterPro" id="IPR030113">
    <property type="entry name" value="AFAP"/>
</dbReference>
<reference evidence="8" key="3">
    <citation type="submission" date="2025-09" db="UniProtKB">
        <authorList>
            <consortium name="Ensembl"/>
        </authorList>
    </citation>
    <scope>IDENTIFICATION</scope>
</reference>
<evidence type="ECO:0000313" key="9">
    <source>
        <dbReference type="Proteomes" id="UP000008144"/>
    </source>
</evidence>
<feature type="region of interest" description="Disordered" evidence="6">
    <location>
        <begin position="165"/>
        <end position="246"/>
    </location>
</feature>
<dbReference type="SUPFAM" id="SSF50729">
    <property type="entry name" value="PH domain-like"/>
    <property type="match status" value="1"/>
</dbReference>
<evidence type="ECO:0000256" key="5">
    <source>
        <dbReference type="SAM" id="Coils"/>
    </source>
</evidence>
<sequence>MEMDTGSLNVYSDGKWPKKLCTIRDNTLNVFGKDESPEQSVILHGCDLTPGFGDPVKKFVFKLTKNKQDLLLMEASNSAEMGKWVGMLIAETGCAEMPDHVPEQENVYLETDTYESVMNTARKVFHDTVKMKKERNPHSSSSQTAPPPIPEEDDSIYLEVVASAPPPTLATTPTKAHKQQKGVNKDCEPVASTRKQKPRNGAARSRSGSSEQSGGESTVNTNKKKHKQDKERGIHKKAAEVDDERAKQHVRTINVISQVPTQKSVSEEGYNLKSRENALKARKQEILQNLKVLRVKKTELNRYVEAAKSAKEKCNLIRPLDEVKENYTKLENELVNIERELRNVRRLSNTAIEQPSNIRPKTKVGETAIPTGKVASRAKIFENLEAKK</sequence>
<dbReference type="GeneTree" id="ENSGT00950000183067"/>